<comment type="caution">
    <text evidence="6">The sequence shown here is derived from an EMBL/GenBank/DDBJ whole genome shotgun (WGS) entry which is preliminary data.</text>
</comment>
<feature type="transmembrane region" description="Helical" evidence="5">
    <location>
        <begin position="69"/>
        <end position="96"/>
    </location>
</feature>
<gene>
    <name evidence="6" type="ORF">LK996_01535</name>
</gene>
<proteinExistence type="predicted"/>
<keyword evidence="7" id="KW-1185">Reference proteome</keyword>
<evidence type="ECO:0000256" key="2">
    <source>
        <dbReference type="ARBA" id="ARBA00022692"/>
    </source>
</evidence>
<dbReference type="Proteomes" id="UP001165293">
    <property type="component" value="Unassembled WGS sequence"/>
</dbReference>
<evidence type="ECO:0000256" key="1">
    <source>
        <dbReference type="ARBA" id="ARBA00004370"/>
    </source>
</evidence>
<evidence type="ECO:0000256" key="4">
    <source>
        <dbReference type="ARBA" id="ARBA00023136"/>
    </source>
</evidence>
<evidence type="ECO:0000256" key="5">
    <source>
        <dbReference type="SAM" id="Phobius"/>
    </source>
</evidence>
<keyword evidence="4 5" id="KW-0472">Membrane</keyword>
<dbReference type="Gene3D" id="1.20.120.550">
    <property type="entry name" value="Membrane associated eicosanoid/glutathione metabolism-like domain"/>
    <property type="match status" value="1"/>
</dbReference>
<dbReference type="SUPFAM" id="SSF161084">
    <property type="entry name" value="MAPEG domain-like"/>
    <property type="match status" value="1"/>
</dbReference>
<comment type="subcellular location">
    <subcellularLocation>
        <location evidence="1">Membrane</location>
    </subcellularLocation>
</comment>
<organism evidence="6 7">
    <name type="scientific">Noviluteimonas lactosilytica</name>
    <dbReference type="NCBI Taxonomy" id="2888523"/>
    <lineage>
        <taxon>Bacteria</taxon>
        <taxon>Pseudomonadati</taxon>
        <taxon>Pseudomonadota</taxon>
        <taxon>Gammaproteobacteria</taxon>
        <taxon>Lysobacterales</taxon>
        <taxon>Lysobacteraceae</taxon>
        <taxon>Noviluteimonas</taxon>
    </lineage>
</organism>
<dbReference type="Pfam" id="PF01124">
    <property type="entry name" value="MAPEG"/>
    <property type="match status" value="1"/>
</dbReference>
<name>A0ABS8JDX6_9GAMM</name>
<feature type="transmembrane region" description="Helical" evidence="5">
    <location>
        <begin position="6"/>
        <end position="26"/>
    </location>
</feature>
<dbReference type="InterPro" id="IPR001129">
    <property type="entry name" value="Membr-assoc_MAPEG"/>
</dbReference>
<evidence type="ECO:0000256" key="3">
    <source>
        <dbReference type="ARBA" id="ARBA00022989"/>
    </source>
</evidence>
<keyword evidence="3 5" id="KW-1133">Transmembrane helix</keyword>
<dbReference type="EMBL" id="JAJGAK010000001">
    <property type="protein sequence ID" value="MCC8361764.1"/>
    <property type="molecule type" value="Genomic_DNA"/>
</dbReference>
<dbReference type="InterPro" id="IPR023352">
    <property type="entry name" value="MAPEG-like_dom_sf"/>
</dbReference>
<accession>A0ABS8JDX6</accession>
<keyword evidence="2 5" id="KW-0812">Transmembrane</keyword>
<reference evidence="6" key="1">
    <citation type="submission" date="2021-10" db="EMBL/GenBank/DDBJ databases">
        <authorList>
            <person name="Lyu M."/>
            <person name="Wang X."/>
            <person name="Meng X."/>
            <person name="Xu K."/>
        </authorList>
    </citation>
    <scope>NUCLEOTIDE SEQUENCE</scope>
    <source>
        <strain evidence="6">A6</strain>
    </source>
</reference>
<evidence type="ECO:0000313" key="6">
    <source>
        <dbReference type="EMBL" id="MCC8361764.1"/>
    </source>
</evidence>
<evidence type="ECO:0000313" key="7">
    <source>
        <dbReference type="Proteomes" id="UP001165293"/>
    </source>
</evidence>
<dbReference type="RefSeq" id="WP_230525414.1">
    <property type="nucleotide sequence ID" value="NZ_JAJGAK010000001.1"/>
</dbReference>
<protein>
    <submittedName>
        <fullName evidence="6">MAPEG family protein</fullName>
    </submittedName>
</protein>
<sequence>MIDAEIFKPAFAMAGLTFIVFVRMYWLRLAELHRGGIAAQAVATSQESARLLTDTRASDNFRNLFELPVLFYAALCVAAITGLVTPVSLGLAWTFVVLRVLHSLVHCTYNRVIHRFLLYVAGAFVLFALWGWLAWQVLR</sequence>
<feature type="transmembrane region" description="Helical" evidence="5">
    <location>
        <begin position="116"/>
        <end position="135"/>
    </location>
</feature>